<dbReference type="PANTHER" id="PTHR47186">
    <property type="entry name" value="LEUCINE-RICH REPEAT-CONTAINING PROTEIN 57"/>
    <property type="match status" value="1"/>
</dbReference>
<evidence type="ECO:0000313" key="3">
    <source>
        <dbReference type="EMBL" id="KHN28666.1"/>
    </source>
</evidence>
<keyword evidence="1" id="KW-0677">Repeat</keyword>
<dbReference type="SUPFAM" id="SSF52047">
    <property type="entry name" value="RNI-like"/>
    <property type="match status" value="1"/>
</dbReference>
<dbReference type="GO" id="GO:0004722">
    <property type="term" value="F:protein serine/threonine phosphatase activity"/>
    <property type="evidence" value="ECO:0007669"/>
    <property type="project" value="UniProtKB-EC"/>
</dbReference>
<dbReference type="Proteomes" id="UP000053555">
    <property type="component" value="Unassembled WGS sequence"/>
</dbReference>
<dbReference type="Gene3D" id="3.80.10.10">
    <property type="entry name" value="Ribonuclease Inhibitor"/>
    <property type="match status" value="1"/>
</dbReference>
<evidence type="ECO:0000259" key="2">
    <source>
        <dbReference type="Pfam" id="PF23598"/>
    </source>
</evidence>
<sequence length="582" mass="67084">MSIRTNPMKAVPTLLKRLSTIEGQANLDDLKPELMNIKDVFLLVKQNKEELLDTLAAVDGYLRNSNMRKLMEEKEDICRRLRTSFQKLLPADAAAVPSGDTEAVHSSSIKPFQYGRKRKEVMNRVHSFSQLQDIEKFKVHSHNLDHLHKKRGLLSLLLFPEKTVIKKRDIITWWMGLGDILGEGDGEDVFVELLHCNLIVPHHQGNCPHVNKFQVNPWVRKNLMPLLQKDKKQLFGIYSQIKTSSSHHNDTLYGSLTLDKREVKLCDEFGFKSNHWKAVFNVNASYLKFGLQWMAKMKYLEVLHLGRWPQHSASHHIEVENEEFLKELEGQKCLKYLSLRGISRISELPPSIFQLESLETLDLKACHNLETLPNDIASLRNLRRLDLSQCYLLDRMPKGIEKLTELRVLKGFVIGSSSKNPSTISDLANLKKLEQLSIHIGSGAVIQDGEFESLKELSALEHLKISWGVSDIRYSDMQIILPSNLEKLHLEGFPGENIPEWLKPDKLPFLLKELNITGGKLKSMDHGEIYDKDRYPWLKIIRLKYLKHLNVHLTNLREMFPSLWYVDIKHVPNSPSWEGSIE</sequence>
<dbReference type="InterPro" id="IPR032675">
    <property type="entry name" value="LRR_dom_sf"/>
</dbReference>
<proteinExistence type="predicted"/>
<dbReference type="EMBL" id="KN652558">
    <property type="protein sequence ID" value="KHN28666.1"/>
    <property type="molecule type" value="Genomic_DNA"/>
</dbReference>
<organism evidence="3">
    <name type="scientific">Glycine soja</name>
    <name type="common">Wild soybean</name>
    <dbReference type="NCBI Taxonomy" id="3848"/>
    <lineage>
        <taxon>Eukaryota</taxon>
        <taxon>Viridiplantae</taxon>
        <taxon>Streptophyta</taxon>
        <taxon>Embryophyta</taxon>
        <taxon>Tracheophyta</taxon>
        <taxon>Spermatophyta</taxon>
        <taxon>Magnoliopsida</taxon>
        <taxon>eudicotyledons</taxon>
        <taxon>Gunneridae</taxon>
        <taxon>Pentapetalae</taxon>
        <taxon>rosids</taxon>
        <taxon>fabids</taxon>
        <taxon>Fabales</taxon>
        <taxon>Fabaceae</taxon>
        <taxon>Papilionoideae</taxon>
        <taxon>50 kb inversion clade</taxon>
        <taxon>NPAAA clade</taxon>
        <taxon>indigoferoid/millettioid clade</taxon>
        <taxon>Phaseoleae</taxon>
        <taxon>Glycine</taxon>
        <taxon>Glycine subgen. Soja</taxon>
    </lineage>
</organism>
<protein>
    <submittedName>
        <fullName evidence="3">Disease resistance RPP13-like protein 4</fullName>
        <ecNumber evidence="3">3.1.3.16</ecNumber>
    </submittedName>
</protein>
<evidence type="ECO:0000256" key="1">
    <source>
        <dbReference type="ARBA" id="ARBA00022737"/>
    </source>
</evidence>
<accession>A0A0B2R3E9</accession>
<reference evidence="3" key="1">
    <citation type="submission" date="2014-07" db="EMBL/GenBank/DDBJ databases">
        <title>Identification of a novel salt tolerance gene in wild soybean by whole-genome sequencing.</title>
        <authorList>
            <person name="Lam H.-M."/>
            <person name="Qi X."/>
            <person name="Li M.-W."/>
            <person name="Liu X."/>
            <person name="Xie M."/>
            <person name="Ni M."/>
            <person name="Xu X."/>
        </authorList>
    </citation>
    <scope>NUCLEOTIDE SEQUENCE [LARGE SCALE GENOMIC DNA]</scope>
    <source>
        <tissue evidence="3">Root</tissue>
    </source>
</reference>
<dbReference type="Pfam" id="PF23598">
    <property type="entry name" value="LRR_14"/>
    <property type="match status" value="1"/>
</dbReference>
<dbReference type="SMR" id="A0A0B2R3E9"/>
<dbReference type="EC" id="3.1.3.16" evidence="3"/>
<dbReference type="PANTHER" id="PTHR47186:SF45">
    <property type="entry name" value="DISEASE RESISTANCE RPP13-LIKE PROTEIN 1"/>
    <property type="match status" value="1"/>
</dbReference>
<dbReference type="InterPro" id="IPR055414">
    <property type="entry name" value="LRR_R13L4/SHOC2-like"/>
</dbReference>
<keyword evidence="3" id="KW-0378">Hydrolase</keyword>
<dbReference type="AlphaFoldDB" id="A0A0B2R3E9"/>
<dbReference type="Gramene" id="XM_028338623.1">
    <property type="protein sequence ID" value="XP_028194424.1"/>
    <property type="gene ID" value="LOC114379839"/>
</dbReference>
<name>A0A0B2R3E9_GLYSO</name>
<feature type="domain" description="Disease resistance R13L4/SHOC-2-like LRR" evidence="2">
    <location>
        <begin position="296"/>
        <end position="568"/>
    </location>
</feature>
<gene>
    <name evidence="3" type="ORF">glysoja_025400</name>
</gene>